<feature type="signal peptide" evidence="2">
    <location>
        <begin position="1"/>
        <end position="24"/>
    </location>
</feature>
<dbReference type="AlphaFoldDB" id="A0A6D2JQR2"/>
<evidence type="ECO:0008006" key="5">
    <source>
        <dbReference type="Google" id="ProtNLM"/>
    </source>
</evidence>
<evidence type="ECO:0000313" key="4">
    <source>
        <dbReference type="Proteomes" id="UP000467841"/>
    </source>
</evidence>
<sequence>MKGRRCVYLAIVLLLLLLSSPLETLQVSTFPTGGRCRRRRVQSLHSEFSRVRPQDSGSDSNADSSCSPPDGQWKTKT</sequence>
<accession>A0A6D2JQR2</accession>
<organism evidence="3 4">
    <name type="scientific">Microthlaspi erraticum</name>
    <dbReference type="NCBI Taxonomy" id="1685480"/>
    <lineage>
        <taxon>Eukaryota</taxon>
        <taxon>Viridiplantae</taxon>
        <taxon>Streptophyta</taxon>
        <taxon>Embryophyta</taxon>
        <taxon>Tracheophyta</taxon>
        <taxon>Spermatophyta</taxon>
        <taxon>Magnoliopsida</taxon>
        <taxon>eudicotyledons</taxon>
        <taxon>Gunneridae</taxon>
        <taxon>Pentapetalae</taxon>
        <taxon>rosids</taxon>
        <taxon>malvids</taxon>
        <taxon>Brassicales</taxon>
        <taxon>Brassicaceae</taxon>
        <taxon>Coluteocarpeae</taxon>
        <taxon>Microthlaspi</taxon>
    </lineage>
</organism>
<evidence type="ECO:0000256" key="1">
    <source>
        <dbReference type="SAM" id="MobiDB-lite"/>
    </source>
</evidence>
<dbReference type="Proteomes" id="UP000467841">
    <property type="component" value="Unassembled WGS sequence"/>
</dbReference>
<keyword evidence="2" id="KW-0732">Signal</keyword>
<feature type="compositionally biased region" description="Low complexity" evidence="1">
    <location>
        <begin position="55"/>
        <end position="70"/>
    </location>
</feature>
<evidence type="ECO:0000313" key="3">
    <source>
        <dbReference type="EMBL" id="CAA7042530.1"/>
    </source>
</evidence>
<comment type="caution">
    <text evidence="3">The sequence shown here is derived from an EMBL/GenBank/DDBJ whole genome shotgun (WGS) entry which is preliminary data.</text>
</comment>
<keyword evidence="4" id="KW-1185">Reference proteome</keyword>
<reference evidence="3" key="1">
    <citation type="submission" date="2020-01" db="EMBL/GenBank/DDBJ databases">
        <authorList>
            <person name="Mishra B."/>
        </authorList>
    </citation>
    <scope>NUCLEOTIDE SEQUENCE [LARGE SCALE GENOMIC DNA]</scope>
</reference>
<dbReference type="EMBL" id="CACVBM020001273">
    <property type="protein sequence ID" value="CAA7042530.1"/>
    <property type="molecule type" value="Genomic_DNA"/>
</dbReference>
<gene>
    <name evidence="3" type="ORF">MERR_LOCUS29765</name>
</gene>
<feature type="chain" id="PRO_5025416310" description="Secreted protein" evidence="2">
    <location>
        <begin position="25"/>
        <end position="77"/>
    </location>
</feature>
<evidence type="ECO:0000256" key="2">
    <source>
        <dbReference type="SAM" id="SignalP"/>
    </source>
</evidence>
<feature type="region of interest" description="Disordered" evidence="1">
    <location>
        <begin position="44"/>
        <end position="77"/>
    </location>
</feature>
<proteinExistence type="predicted"/>
<protein>
    <recommendedName>
        <fullName evidence="5">Secreted protein</fullName>
    </recommendedName>
</protein>
<name>A0A6D2JQR2_9BRAS</name>